<gene>
    <name evidence="1" type="ORF">MICPUCDRAFT_56567</name>
</gene>
<evidence type="ECO:0000313" key="1">
    <source>
        <dbReference type="EMBL" id="EEH58591.1"/>
    </source>
</evidence>
<dbReference type="RefSeq" id="XP_003056946.1">
    <property type="nucleotide sequence ID" value="XM_003056900.1"/>
</dbReference>
<proteinExistence type="predicted"/>
<sequence length="83" mass="9380">MSVPPEEGDPRWYYEIVWYELSATVPTFYAGAEYVTIREGLALDLTEAEIEQNIDDLTQGEAIFFPCTNFIGAVFCEENGVSF</sequence>
<dbReference type="KEGG" id="mpp:MICPUCDRAFT_56567"/>
<reference evidence="1 2" key="1">
    <citation type="journal article" date="2009" name="Science">
        <title>Green evolution and dynamic adaptations revealed by genomes of the marine picoeukaryotes Micromonas.</title>
        <authorList>
            <person name="Worden A.Z."/>
            <person name="Lee J.H."/>
            <person name="Mock T."/>
            <person name="Rouze P."/>
            <person name="Simmons M.P."/>
            <person name="Aerts A.L."/>
            <person name="Allen A.E."/>
            <person name="Cuvelier M.L."/>
            <person name="Derelle E."/>
            <person name="Everett M.V."/>
            <person name="Foulon E."/>
            <person name="Grimwood J."/>
            <person name="Gundlach H."/>
            <person name="Henrissat B."/>
            <person name="Napoli C."/>
            <person name="McDonald S.M."/>
            <person name="Parker M.S."/>
            <person name="Rombauts S."/>
            <person name="Salamov A."/>
            <person name="Von Dassow P."/>
            <person name="Badger J.H."/>
            <person name="Coutinho P.M."/>
            <person name="Demir E."/>
            <person name="Dubchak I."/>
            <person name="Gentemann C."/>
            <person name="Eikrem W."/>
            <person name="Gready J.E."/>
            <person name="John U."/>
            <person name="Lanier W."/>
            <person name="Lindquist E.A."/>
            <person name="Lucas S."/>
            <person name="Mayer K.F."/>
            <person name="Moreau H."/>
            <person name="Not F."/>
            <person name="Otillar R."/>
            <person name="Panaud O."/>
            <person name="Pangilinan J."/>
            <person name="Paulsen I."/>
            <person name="Piegu B."/>
            <person name="Poliakov A."/>
            <person name="Robbens S."/>
            <person name="Schmutz J."/>
            <person name="Toulza E."/>
            <person name="Wyss T."/>
            <person name="Zelensky A."/>
            <person name="Zhou K."/>
            <person name="Armbrust E.V."/>
            <person name="Bhattacharya D."/>
            <person name="Goodenough U.W."/>
            <person name="Van de Peer Y."/>
            <person name="Grigoriev I.V."/>
        </authorList>
    </citation>
    <scope>NUCLEOTIDE SEQUENCE [LARGE SCALE GENOMIC DNA]</scope>
    <source>
        <strain evidence="1 2">CCMP1545</strain>
    </source>
</reference>
<protein>
    <submittedName>
        <fullName evidence="1">Predicted protein</fullName>
    </submittedName>
</protein>
<dbReference type="OrthoDB" id="10585049at2759"/>
<evidence type="ECO:0000313" key="2">
    <source>
        <dbReference type="Proteomes" id="UP000001876"/>
    </source>
</evidence>
<accession>C1MMK8</accession>
<dbReference type="EMBL" id="GG663737">
    <property type="protein sequence ID" value="EEH58591.1"/>
    <property type="molecule type" value="Genomic_DNA"/>
</dbReference>
<name>C1MMK8_MICPC</name>
<dbReference type="Proteomes" id="UP000001876">
    <property type="component" value="Unassembled WGS sequence"/>
</dbReference>
<organism evidence="2">
    <name type="scientific">Micromonas pusilla (strain CCMP1545)</name>
    <name type="common">Picoplanktonic green alga</name>
    <dbReference type="NCBI Taxonomy" id="564608"/>
    <lineage>
        <taxon>Eukaryota</taxon>
        <taxon>Viridiplantae</taxon>
        <taxon>Chlorophyta</taxon>
        <taxon>Mamiellophyceae</taxon>
        <taxon>Mamiellales</taxon>
        <taxon>Mamiellaceae</taxon>
        <taxon>Micromonas</taxon>
    </lineage>
</organism>
<dbReference type="AlphaFoldDB" id="C1MMK8"/>
<dbReference type="GeneID" id="9682862"/>
<keyword evidence="2" id="KW-1185">Reference proteome</keyword>